<keyword evidence="3" id="KW-1185">Reference proteome</keyword>
<evidence type="ECO:0000256" key="1">
    <source>
        <dbReference type="SAM" id="MobiDB-lite"/>
    </source>
</evidence>
<feature type="region of interest" description="Disordered" evidence="1">
    <location>
        <begin position="1"/>
        <end position="23"/>
    </location>
</feature>
<feature type="region of interest" description="Disordered" evidence="1">
    <location>
        <begin position="53"/>
        <end position="76"/>
    </location>
</feature>
<dbReference type="AlphaFoldDB" id="A0AAP0JZP4"/>
<protein>
    <submittedName>
        <fullName evidence="2">Uncharacterized protein</fullName>
    </submittedName>
</protein>
<sequence>MFRAQATSSPSTSATPVTQAGSAPIVRDPLAAPLVQAGHAVADEAHVRAEIVPHTPETLAEDTSSMPTDTGVRATT</sequence>
<feature type="compositionally biased region" description="Low complexity" evidence="1">
    <location>
        <begin position="1"/>
        <end position="20"/>
    </location>
</feature>
<feature type="compositionally biased region" description="Polar residues" evidence="1">
    <location>
        <begin position="61"/>
        <end position="76"/>
    </location>
</feature>
<dbReference type="EMBL" id="JBBNAF010000005">
    <property type="protein sequence ID" value="KAK9142640.1"/>
    <property type="molecule type" value="Genomic_DNA"/>
</dbReference>
<proteinExistence type="predicted"/>
<accession>A0AAP0JZP4</accession>
<evidence type="ECO:0000313" key="2">
    <source>
        <dbReference type="EMBL" id="KAK9142640.1"/>
    </source>
</evidence>
<gene>
    <name evidence="2" type="ORF">Syun_012040</name>
</gene>
<dbReference type="Proteomes" id="UP001420932">
    <property type="component" value="Unassembled WGS sequence"/>
</dbReference>
<name>A0AAP0JZP4_9MAGN</name>
<comment type="caution">
    <text evidence="2">The sequence shown here is derived from an EMBL/GenBank/DDBJ whole genome shotgun (WGS) entry which is preliminary data.</text>
</comment>
<organism evidence="2 3">
    <name type="scientific">Stephania yunnanensis</name>
    <dbReference type="NCBI Taxonomy" id="152371"/>
    <lineage>
        <taxon>Eukaryota</taxon>
        <taxon>Viridiplantae</taxon>
        <taxon>Streptophyta</taxon>
        <taxon>Embryophyta</taxon>
        <taxon>Tracheophyta</taxon>
        <taxon>Spermatophyta</taxon>
        <taxon>Magnoliopsida</taxon>
        <taxon>Ranunculales</taxon>
        <taxon>Menispermaceae</taxon>
        <taxon>Menispermoideae</taxon>
        <taxon>Cissampelideae</taxon>
        <taxon>Stephania</taxon>
    </lineage>
</organism>
<evidence type="ECO:0000313" key="3">
    <source>
        <dbReference type="Proteomes" id="UP001420932"/>
    </source>
</evidence>
<reference evidence="2 3" key="1">
    <citation type="submission" date="2024-01" db="EMBL/GenBank/DDBJ databases">
        <title>Genome assemblies of Stephania.</title>
        <authorList>
            <person name="Yang L."/>
        </authorList>
    </citation>
    <scope>NUCLEOTIDE SEQUENCE [LARGE SCALE GENOMIC DNA]</scope>
    <source>
        <strain evidence="2">YNDBR</strain>
        <tissue evidence="2">Leaf</tissue>
    </source>
</reference>